<reference evidence="1 2" key="1">
    <citation type="submission" date="2021-01" db="EMBL/GenBank/DDBJ databases">
        <title>Chryseolinea sp. Jin1 Genome sequencing and assembly.</title>
        <authorList>
            <person name="Kim I."/>
        </authorList>
    </citation>
    <scope>NUCLEOTIDE SEQUENCE [LARGE SCALE GENOMIC DNA]</scope>
    <source>
        <strain evidence="1 2">Jin1</strain>
    </source>
</reference>
<evidence type="ECO:0000313" key="1">
    <source>
        <dbReference type="EMBL" id="MBL0744321.1"/>
    </source>
</evidence>
<dbReference type="RefSeq" id="WP_202013976.1">
    <property type="nucleotide sequence ID" value="NZ_JAERRB010000010.1"/>
</dbReference>
<name>A0ABS1L1B4_9BACT</name>
<dbReference type="SUPFAM" id="SSF69322">
    <property type="entry name" value="Tricorn protease domain 2"/>
    <property type="match status" value="1"/>
</dbReference>
<evidence type="ECO:0008006" key="3">
    <source>
        <dbReference type="Google" id="ProtNLM"/>
    </source>
</evidence>
<dbReference type="EMBL" id="JAERRB010000010">
    <property type="protein sequence ID" value="MBL0744321.1"/>
    <property type="molecule type" value="Genomic_DNA"/>
</dbReference>
<dbReference type="PANTHER" id="PTHR42754">
    <property type="entry name" value="ENDOGLUCANASE"/>
    <property type="match status" value="1"/>
</dbReference>
<protein>
    <recommendedName>
        <fullName evidence="3">DUF4623 domain-containing protein</fullName>
    </recommendedName>
</protein>
<dbReference type="PANTHER" id="PTHR42754:SF1">
    <property type="entry name" value="LIPOPROTEIN"/>
    <property type="match status" value="1"/>
</dbReference>
<dbReference type="PROSITE" id="PS51257">
    <property type="entry name" value="PROKAR_LIPOPROTEIN"/>
    <property type="match status" value="1"/>
</dbReference>
<evidence type="ECO:0000313" key="2">
    <source>
        <dbReference type="Proteomes" id="UP000613030"/>
    </source>
</evidence>
<comment type="caution">
    <text evidence="1">The sequence shown here is derived from an EMBL/GenBank/DDBJ whole genome shotgun (WGS) entry which is preliminary data.</text>
</comment>
<organism evidence="1 2">
    <name type="scientific">Chryseolinea lacunae</name>
    <dbReference type="NCBI Taxonomy" id="2801331"/>
    <lineage>
        <taxon>Bacteria</taxon>
        <taxon>Pseudomonadati</taxon>
        <taxon>Bacteroidota</taxon>
        <taxon>Cytophagia</taxon>
        <taxon>Cytophagales</taxon>
        <taxon>Fulvivirgaceae</taxon>
        <taxon>Chryseolinea</taxon>
    </lineage>
</organism>
<accession>A0ABS1L1B4</accession>
<keyword evidence="2" id="KW-1185">Reference proteome</keyword>
<sequence>MMRITSVAIVAVVLFLLGCDTGGRVEPFFQNYFIKYYGADGNQDGRDLYVNDDGTMILLGNSSSLTESSMPFIAKTDSLGNVLWQRHMGGRNEEAVDVEYIPGGIHQGKLVVVSNIVNAGSYSIRVTILDQDGKGIDSLVLPNAGTQFAKSITPSSNNDFLVSGYEQPDPVVNPEPIDPADDKADIMVLRVSQSLASVKTLSRQGGEKEGWGTKVFEVNLQDTVKYAVFGYSDRPEFEGTGVFVPKFEVIVVNVNGNQSIRRTTGQNGDVTKAAQAIKVPAVQGDGFFMIGTSINGSGSDIFITKYSKDLSELSPSPALKLPEGAPMEGVAAAAAVAEDGYFLLANQTQNNSNNTNIFLSHIRRDGSKIWSTTFGSEEGNDKAGAVAALRGGRIAVLGTIDLETQRKMALIIVTKTGGFSN</sequence>
<gene>
    <name evidence="1" type="ORF">JI741_24020</name>
</gene>
<dbReference type="Proteomes" id="UP000613030">
    <property type="component" value="Unassembled WGS sequence"/>
</dbReference>
<proteinExistence type="predicted"/>